<proteinExistence type="predicted"/>
<keyword evidence="3" id="KW-1185">Reference proteome</keyword>
<protein>
    <submittedName>
        <fullName evidence="2">Uncharacterized protein</fullName>
    </submittedName>
</protein>
<dbReference type="EMBL" id="JAQIZT010000006">
    <property type="protein sequence ID" value="KAJ6992216.1"/>
    <property type="molecule type" value="Genomic_DNA"/>
</dbReference>
<name>A0AAD6QKQ5_9ROSI</name>
<keyword evidence="1" id="KW-1133">Transmembrane helix</keyword>
<comment type="caution">
    <text evidence="2">The sequence shown here is derived from an EMBL/GenBank/DDBJ whole genome shotgun (WGS) entry which is preliminary data.</text>
</comment>
<accession>A0AAD6QKQ5</accession>
<evidence type="ECO:0000313" key="3">
    <source>
        <dbReference type="Proteomes" id="UP001164929"/>
    </source>
</evidence>
<dbReference type="AlphaFoldDB" id="A0AAD6QKQ5"/>
<evidence type="ECO:0000256" key="1">
    <source>
        <dbReference type="SAM" id="Phobius"/>
    </source>
</evidence>
<feature type="transmembrane region" description="Helical" evidence="1">
    <location>
        <begin position="12"/>
        <end position="38"/>
    </location>
</feature>
<organism evidence="2 3">
    <name type="scientific">Populus alba x Populus x berolinensis</name>
    <dbReference type="NCBI Taxonomy" id="444605"/>
    <lineage>
        <taxon>Eukaryota</taxon>
        <taxon>Viridiplantae</taxon>
        <taxon>Streptophyta</taxon>
        <taxon>Embryophyta</taxon>
        <taxon>Tracheophyta</taxon>
        <taxon>Spermatophyta</taxon>
        <taxon>Magnoliopsida</taxon>
        <taxon>eudicotyledons</taxon>
        <taxon>Gunneridae</taxon>
        <taxon>Pentapetalae</taxon>
        <taxon>rosids</taxon>
        <taxon>fabids</taxon>
        <taxon>Malpighiales</taxon>
        <taxon>Salicaceae</taxon>
        <taxon>Saliceae</taxon>
        <taxon>Populus</taxon>
    </lineage>
</organism>
<evidence type="ECO:0000313" key="2">
    <source>
        <dbReference type="EMBL" id="KAJ6992216.1"/>
    </source>
</evidence>
<keyword evidence="1" id="KW-0472">Membrane</keyword>
<dbReference type="Proteomes" id="UP001164929">
    <property type="component" value="Chromosome 6"/>
</dbReference>
<dbReference type="PANTHER" id="PTHR36392">
    <property type="entry name" value="TRANSMEMBRANE PROTEIN"/>
    <property type="match status" value="1"/>
</dbReference>
<dbReference type="PANTHER" id="PTHR36392:SF1">
    <property type="entry name" value="TRANSMEMBRANE PROTEIN"/>
    <property type="match status" value="1"/>
</dbReference>
<reference evidence="2" key="1">
    <citation type="journal article" date="2023" name="Mol. Ecol. Resour.">
        <title>Chromosome-level genome assembly of a triploid poplar Populus alba 'Berolinensis'.</title>
        <authorList>
            <person name="Chen S."/>
            <person name="Yu Y."/>
            <person name="Wang X."/>
            <person name="Wang S."/>
            <person name="Zhang T."/>
            <person name="Zhou Y."/>
            <person name="He R."/>
            <person name="Meng N."/>
            <person name="Wang Y."/>
            <person name="Liu W."/>
            <person name="Liu Z."/>
            <person name="Liu J."/>
            <person name="Guo Q."/>
            <person name="Huang H."/>
            <person name="Sederoff R.R."/>
            <person name="Wang G."/>
            <person name="Qu G."/>
            <person name="Chen S."/>
        </authorList>
    </citation>
    <scope>NUCLEOTIDE SEQUENCE</scope>
    <source>
        <strain evidence="2">SC-2020</strain>
    </source>
</reference>
<keyword evidence="1" id="KW-0812">Transmembrane</keyword>
<sequence length="44" mass="5170">MPHRTRPMTALLVFTGLNVILVSTITPVYDFVCFLPYWERRVCL</sequence>
<gene>
    <name evidence="2" type="ORF">NC653_015548</name>
</gene>